<name>A0A839IS30_9GAMM</name>
<keyword evidence="1" id="KW-0732">Signal</keyword>
<dbReference type="RefSeq" id="WP_182809559.1">
    <property type="nucleotide sequence ID" value="NZ_JACJFM010000019.1"/>
</dbReference>
<keyword evidence="3" id="KW-1185">Reference proteome</keyword>
<gene>
    <name evidence="2" type="ORF">H4O21_14295</name>
</gene>
<reference evidence="2 3" key="1">
    <citation type="submission" date="2020-08" db="EMBL/GenBank/DDBJ databases">
        <title>Oceanospirillum sp. nov. isolated from marine sediment.</title>
        <authorList>
            <person name="Ji X."/>
        </authorList>
    </citation>
    <scope>NUCLEOTIDE SEQUENCE [LARGE SCALE GENOMIC DNA]</scope>
    <source>
        <strain evidence="2 3">D5</strain>
    </source>
</reference>
<evidence type="ECO:0000313" key="2">
    <source>
        <dbReference type="EMBL" id="MBB1487778.1"/>
    </source>
</evidence>
<dbReference type="Proteomes" id="UP000565262">
    <property type="component" value="Unassembled WGS sequence"/>
</dbReference>
<evidence type="ECO:0000313" key="3">
    <source>
        <dbReference type="Proteomes" id="UP000565262"/>
    </source>
</evidence>
<proteinExistence type="predicted"/>
<evidence type="ECO:0000256" key="1">
    <source>
        <dbReference type="SAM" id="SignalP"/>
    </source>
</evidence>
<protein>
    <submittedName>
        <fullName evidence="2">Uncharacterized protein</fullName>
    </submittedName>
</protein>
<feature type="signal peptide" evidence="1">
    <location>
        <begin position="1"/>
        <end position="39"/>
    </location>
</feature>
<comment type="caution">
    <text evidence="2">The sequence shown here is derived from an EMBL/GenBank/DDBJ whole genome shotgun (WGS) entry which is preliminary data.</text>
</comment>
<organism evidence="2 3">
    <name type="scientific">Oceanospirillum sediminis</name>
    <dbReference type="NCBI Taxonomy" id="2760088"/>
    <lineage>
        <taxon>Bacteria</taxon>
        <taxon>Pseudomonadati</taxon>
        <taxon>Pseudomonadota</taxon>
        <taxon>Gammaproteobacteria</taxon>
        <taxon>Oceanospirillales</taxon>
        <taxon>Oceanospirillaceae</taxon>
        <taxon>Oceanospirillum</taxon>
    </lineage>
</organism>
<dbReference type="EMBL" id="JACJFM010000019">
    <property type="protein sequence ID" value="MBB1487778.1"/>
    <property type="molecule type" value="Genomic_DNA"/>
</dbReference>
<sequence length="360" mass="39813">MRTRSTSLFSSGRYFRKARLALAMSAALFVSSFSSVAIGATTTTDTEFLSVPMQPLNGQGNYLYQAFTVTSQTGFDFLYAADYATQAVIIAKSDLANFINGSSVSYFVGFDGDYGIKSATLEAGEYVIAVRNTTNSENTFSLELDYANLQLAGYEYDSTPVAEARSMEAGAGLIQPFTITDGYKYHIDGLNTGVKSYVIPASEIEKFRNNEDFNFYTSYSSNFANGEQPGAMTIDLPAGDYALVLRNSSATTKSLVYRFHTFKQVTEDNGDGTDVGTETDTDTDSKAAIDLVFDDIEEIYSQFFPVSTRNGSLTEGEYYYRQYTLDDGQQTYMLEWDGGLWYNVDSNGWQLWGPIANWGK</sequence>
<dbReference type="AlphaFoldDB" id="A0A839IS30"/>
<feature type="chain" id="PRO_5032946241" evidence="1">
    <location>
        <begin position="40"/>
        <end position="360"/>
    </location>
</feature>
<accession>A0A839IS30</accession>